<dbReference type="AlphaFoldDB" id="A0A0A2SRQ7"/>
<keyword evidence="2" id="KW-1185">Reference proteome</keyword>
<evidence type="ECO:0000313" key="2">
    <source>
        <dbReference type="Proteomes" id="UP000054422"/>
    </source>
</evidence>
<dbReference type="EMBL" id="JNCF01000116">
    <property type="protein sequence ID" value="KGP62144.1"/>
    <property type="molecule type" value="Genomic_DNA"/>
</dbReference>
<gene>
    <name evidence="1" type="ORF">EP47_01960</name>
</gene>
<reference evidence="1 2" key="1">
    <citation type="submission" date="2014-05" db="EMBL/GenBank/DDBJ databases">
        <authorList>
            <person name="Rizzardi K."/>
            <person name="Winiecka-Krusnell J."/>
            <person name="Ramliden M."/>
            <person name="Alm E."/>
            <person name="Andersson S."/>
            <person name="Byfors S."/>
        </authorList>
    </citation>
    <scope>NUCLEOTIDE SEQUENCE [LARGE SCALE GENOMIC DNA]</scope>
    <source>
        <strain evidence="1 2">LEGN</strain>
    </source>
</reference>
<accession>A0A0A2SRQ7</accession>
<comment type="caution">
    <text evidence="1">The sequence shown here is derived from an EMBL/GenBank/DDBJ whole genome shotgun (WGS) entry which is preliminary data.</text>
</comment>
<evidence type="ECO:0000313" key="1">
    <source>
        <dbReference type="EMBL" id="KGP62144.1"/>
    </source>
</evidence>
<protein>
    <submittedName>
        <fullName evidence="1">Uncharacterized protein</fullName>
    </submittedName>
</protein>
<name>A0A0A2SRQ7_9GAMM</name>
<dbReference type="RefSeq" id="WP_035891714.1">
    <property type="nucleotide sequence ID" value="NZ_JNCF01000116.1"/>
</dbReference>
<proteinExistence type="predicted"/>
<dbReference type="Proteomes" id="UP000054422">
    <property type="component" value="Unassembled WGS sequence"/>
</dbReference>
<sequence length="349" mass="39860">MSLPQLMTELKENKNLKLLVLDFDETINHSSGTTAGIQGEFVHPKIGTHLQNILSNPNIRVLVVSKGTDNDLAHQLLANQNLDKLLVVSASEVYHYLEEKEIKQEDPIRGTVQKSDLIQSIRCGIMNEIDDLDDKSPTKRIIGWCDDSEAPILECVSAENEEENKYNFPVVLVPHEKNQVCRTIDYFAIIEFLAQYHDQDEVTKPVKKALNQALQEYKKAKSKLDDYTLNSGENYSRKDWEALRDAMQTPYREALTKITKQIENIKYEQEKIKLGTFNTSDPELKKRIQKLIKHIDYLKNDGANVEKLTSVIQSTNRFLNKEIDPKAYKELADSLKDKPSKGMKILGAS</sequence>
<organism evidence="1 2">
    <name type="scientific">Legionella norrlandica</name>
    <dbReference type="NCBI Taxonomy" id="1498499"/>
    <lineage>
        <taxon>Bacteria</taxon>
        <taxon>Pseudomonadati</taxon>
        <taxon>Pseudomonadota</taxon>
        <taxon>Gammaproteobacteria</taxon>
        <taxon>Legionellales</taxon>
        <taxon>Legionellaceae</taxon>
        <taxon>Legionella</taxon>
    </lineage>
</organism>